<gene>
    <name evidence="3" type="ORF">BECKFM1743A_GA0114220_100103</name>
    <name evidence="5" type="ORF">BECKFM1743B_GA0114221_100133</name>
    <name evidence="4" type="ORF">BECKFM1743C_GA0114222_100103</name>
</gene>
<dbReference type="EMBL" id="CAADFA010000010">
    <property type="protein sequence ID" value="VFJ44357.1"/>
    <property type="molecule type" value="Genomic_DNA"/>
</dbReference>
<name>A0A450VN44_9GAMM</name>
<organism evidence="5">
    <name type="scientific">Candidatus Kentrum sp. FM</name>
    <dbReference type="NCBI Taxonomy" id="2126340"/>
    <lineage>
        <taxon>Bacteria</taxon>
        <taxon>Pseudomonadati</taxon>
        <taxon>Pseudomonadota</taxon>
        <taxon>Gammaproteobacteria</taxon>
        <taxon>Candidatus Kentrum</taxon>
    </lineage>
</organism>
<feature type="region of interest" description="Disordered" evidence="2">
    <location>
        <begin position="589"/>
        <end position="610"/>
    </location>
</feature>
<dbReference type="GO" id="GO:0000731">
    <property type="term" value="P:DNA synthesis involved in DNA repair"/>
    <property type="evidence" value="ECO:0007669"/>
    <property type="project" value="TreeGrafter"/>
</dbReference>
<protein>
    <submittedName>
        <fullName evidence="5">Uncharacterized protein YPO0396</fullName>
    </submittedName>
</protein>
<keyword evidence="1" id="KW-0175">Coiled coil</keyword>
<evidence type="ECO:0000256" key="2">
    <source>
        <dbReference type="SAM" id="MobiDB-lite"/>
    </source>
</evidence>
<dbReference type="Gene3D" id="3.40.1140.10">
    <property type="match status" value="1"/>
</dbReference>
<proteinExistence type="predicted"/>
<dbReference type="Pfam" id="PF13558">
    <property type="entry name" value="SbcC_Walker_B"/>
    <property type="match status" value="1"/>
</dbReference>
<dbReference type="PANTHER" id="PTHR32182:SF0">
    <property type="entry name" value="DNA REPLICATION AND REPAIR PROTEIN RECF"/>
    <property type="match status" value="1"/>
</dbReference>
<reference evidence="5" key="1">
    <citation type="submission" date="2019-02" db="EMBL/GenBank/DDBJ databases">
        <authorList>
            <person name="Gruber-Vodicka R. H."/>
            <person name="Seah K. B. B."/>
        </authorList>
    </citation>
    <scope>NUCLEOTIDE SEQUENCE</scope>
    <source>
        <strain evidence="3">BECK_BZ163</strain>
        <strain evidence="5">BECK_BZ164</strain>
        <strain evidence="4">BECK_BZ165</strain>
    </source>
</reference>
<evidence type="ECO:0000313" key="3">
    <source>
        <dbReference type="EMBL" id="VFJ43573.1"/>
    </source>
</evidence>
<accession>A0A450VN44</accession>
<evidence type="ECO:0000313" key="4">
    <source>
        <dbReference type="EMBL" id="VFJ44357.1"/>
    </source>
</evidence>
<feature type="coiled-coil region" evidence="1">
    <location>
        <begin position="304"/>
        <end position="420"/>
    </location>
</feature>
<evidence type="ECO:0000256" key="1">
    <source>
        <dbReference type="SAM" id="Coils"/>
    </source>
</evidence>
<evidence type="ECO:0000313" key="5">
    <source>
        <dbReference type="EMBL" id="VFK06229.1"/>
    </source>
</evidence>
<dbReference type="Gene3D" id="1.10.287.1490">
    <property type="match status" value="1"/>
</dbReference>
<dbReference type="Pfam" id="PF13555">
    <property type="entry name" value="AAA_29"/>
    <property type="match status" value="1"/>
</dbReference>
<dbReference type="EMBL" id="CAADEZ010000010">
    <property type="protein sequence ID" value="VFJ43573.1"/>
    <property type="molecule type" value="Genomic_DNA"/>
</dbReference>
<dbReference type="SUPFAM" id="SSF52540">
    <property type="entry name" value="P-loop containing nucleoside triphosphate hydrolases"/>
    <property type="match status" value="1"/>
</dbReference>
<dbReference type="PANTHER" id="PTHR32182">
    <property type="entry name" value="DNA REPLICATION AND REPAIR PROTEIN RECF"/>
    <property type="match status" value="1"/>
</dbReference>
<dbReference type="InterPro" id="IPR027417">
    <property type="entry name" value="P-loop_NTPase"/>
</dbReference>
<dbReference type="EMBL" id="CAADFL010000013">
    <property type="protein sequence ID" value="VFK06229.1"/>
    <property type="molecule type" value="Genomic_DNA"/>
</dbReference>
<sequence length="1126" mass="127715">MPDRPDTGEPAPPTGFRLTRLEVLNWGTFDAKVWGLDLAGGNTLLTGDIGSGKSTLVDAVTSLLVPHNRINYNKAAGADTRERDLRSYVLGYYKSEKGETGGSARPVALRDHNSYSVILGHFRNVGFDSDVTLAQVFWLKDHVGQPERFYVVSDGRLSITGDFGGFGPEIAALKKRLKAKSGLQVFESFPPYGAAFRRRFGIETEQAIELFHQTVSMKSVGNLTGFVRTHMLEPFDVGSRIKALVAHFDDLTRAHEAVLKARRQIELLNPLITDCDKHDEQTKAVGVLRECRDMLHPWFSGLKAQLLVDRLERLDQEIGRLAARVAVLTEQQGSYRQQQREIEKAIAANGGDRLQELREAIAKAERERDDRQRRARDYDAVIAELKFPAATDADAFQANLGKLEKEREAAEARQADAQNRIVERGVDLQAIKKQHEPVVEELDSLRRRPSNIPKRMLDLRQTLCHATGLPTDGLPFVGELIQVRAEAADWEGAAERLLHGFALSLLVPDARYAQIADWVDRTHLHGRLVYFRVRGKKYPAAAAPAPESLVRKLTIKADSAFYGWLERELAKRFDYVCCETMEQFRREPRAVTRAGQKKDGNERHEKDDRRRIDDRTGFVLGWSNAAKIMALETRESGLVRQMQEIGETISSLQQELKEPGVRLQQLSKLETWTDFRDLDWRSATGEIERLEGEKRAIEADSDVLRALEEQLATVTKDLDRISEDLTIASNHHAVAANKKLDAGRALDDACGERDGAPEETRARCFPLLEKMRPEALGERKLTVQSCDRAEQDMREWLQKKKIDAFDARIASLQARIIKAMTGYMTDYPLKTREADATLASAPEYRRMRDDLVHDGLPRFEADFKRQLNENAIREIANFQSQLNRENGDIVERVDVINYSLADIDYNPGRFIRLEAEQTHDTEIRAFRQDLRACTEGTLTGSEDEAYSEAKFEQVKRIVERFRGREGTGDLDKRWTGKVTDVRNWFLFSASERWREDGTEYEHYTDSGGKSGGQKEKLAYTVLAASLAYQFGLDWGHGPSRSFRFVVIDEAFGRGSDESTRYGLELFRRLDLQLLIVTPLQKIHIIEPFVSGVGFVHNPKGERSFLRNLTIEEFRAERDARRLSDSG</sequence>
<dbReference type="GO" id="GO:0006302">
    <property type="term" value="P:double-strand break repair"/>
    <property type="evidence" value="ECO:0007669"/>
    <property type="project" value="TreeGrafter"/>
</dbReference>
<dbReference type="AlphaFoldDB" id="A0A450VN44"/>
<feature type="coiled-coil region" evidence="1">
    <location>
        <begin position="687"/>
        <end position="724"/>
    </location>
</feature>